<keyword evidence="12" id="KW-1185">Reference proteome</keyword>
<dbReference type="InterPro" id="IPR001316">
    <property type="entry name" value="Pept_S1A_streptogrisin"/>
</dbReference>
<dbReference type="InterPro" id="IPR043504">
    <property type="entry name" value="Peptidase_S1_PA_chymotrypsin"/>
</dbReference>
<keyword evidence="7" id="KW-1015">Disulfide bond</keyword>
<sequence length="507" mass="51783">MHRRRGALFAGGIAIAALTLTATPAAAGPSAAETADQAAERAAAQATEKLPAGMLKAMQRDLGLTEAQARTRITNEFKAGKEEAGLRAELGASWAGSWVTGKTSDEIVVATTDAAEAEAIEAAGATAEVVDDSLAELNAVKRALDRASAERATTDAPVWYVDVTSNTVVLHAKKTAAAKEFVSAAGLDAGDVKIVRSGESPRPYYDLRGGEAYYINNSGRCSIGFPVTRGSTQGYATAGHCGRAGASTSGHNRVAQGTFQASSFPGNDMAWVAVNSNWTVTPYVRGSGGANVTVSGSTQAAVGASICRSGSTTGWHCGTIQQHNTSVTYPEGTITGVTRTSVCAEPGDSGGSYISGSQAQGVTSGGSGNCSIGGTTYHQPINEILSAYGLTLVTSGGGDPDPPTGCSGYESTHSGSLSSGGQAVQPNGSYYYSSSSGTHRGCLDGPSGSDFDLYLQKWSGSSWTTVARGITSAADETVGYSGTSGYYRWIVHAYSGSGSYTLGLDRP</sequence>
<feature type="region of interest" description="Disordered" evidence="8">
    <location>
        <begin position="396"/>
        <end position="422"/>
    </location>
</feature>
<dbReference type="GO" id="GO:0006508">
    <property type="term" value="P:proteolysis"/>
    <property type="evidence" value="ECO:0007669"/>
    <property type="project" value="UniProtKB-KW"/>
</dbReference>
<dbReference type="RefSeq" id="WP_093838083.1">
    <property type="nucleotide sequence ID" value="NZ_FOLM01000003.1"/>
</dbReference>
<dbReference type="InterPro" id="IPR004236">
    <property type="entry name" value="Pept_S1_alpha_lytic"/>
</dbReference>
<protein>
    <submittedName>
        <fullName evidence="11">Streptogrisin C</fullName>
    </submittedName>
</protein>
<gene>
    <name evidence="11" type="ORF">SAMN05421773_103253</name>
</gene>
<organism evidence="11 12">
    <name type="scientific">Streptomyces aidingensis</name>
    <dbReference type="NCBI Taxonomy" id="910347"/>
    <lineage>
        <taxon>Bacteria</taxon>
        <taxon>Bacillati</taxon>
        <taxon>Actinomycetota</taxon>
        <taxon>Actinomycetes</taxon>
        <taxon>Kitasatosporales</taxon>
        <taxon>Streptomycetaceae</taxon>
        <taxon>Streptomyces</taxon>
    </lineage>
</organism>
<keyword evidence="4" id="KW-0378">Hydrolase</keyword>
<proteinExistence type="inferred from homology"/>
<dbReference type="Gene3D" id="3.30.300.50">
    <property type="match status" value="2"/>
</dbReference>
<dbReference type="Pfam" id="PF02983">
    <property type="entry name" value="Pro_Al_protease"/>
    <property type="match status" value="1"/>
</dbReference>
<evidence type="ECO:0000259" key="10">
    <source>
        <dbReference type="Pfam" id="PF02983"/>
    </source>
</evidence>
<feature type="chain" id="PRO_5011486774" evidence="9">
    <location>
        <begin position="28"/>
        <end position="507"/>
    </location>
</feature>
<reference evidence="11 12" key="1">
    <citation type="submission" date="2016-10" db="EMBL/GenBank/DDBJ databases">
        <authorList>
            <person name="de Groot N.N."/>
        </authorList>
    </citation>
    <scope>NUCLEOTIDE SEQUENCE [LARGE SCALE GENOMIC DNA]</scope>
    <source>
        <strain evidence="11 12">CGMCC 4.5739</strain>
    </source>
</reference>
<dbReference type="CDD" id="cd21112">
    <property type="entry name" value="alphaLP-like"/>
    <property type="match status" value="1"/>
</dbReference>
<dbReference type="Proteomes" id="UP000199207">
    <property type="component" value="Unassembled WGS sequence"/>
</dbReference>
<dbReference type="InterPro" id="IPR035070">
    <property type="entry name" value="Streptogrisin_prodomain"/>
</dbReference>
<dbReference type="STRING" id="910347.SAMN05421773_103253"/>
<evidence type="ECO:0000256" key="6">
    <source>
        <dbReference type="ARBA" id="ARBA00023145"/>
    </source>
</evidence>
<keyword evidence="6" id="KW-0865">Zymogen</keyword>
<evidence type="ECO:0000256" key="5">
    <source>
        <dbReference type="ARBA" id="ARBA00022825"/>
    </source>
</evidence>
<evidence type="ECO:0000256" key="1">
    <source>
        <dbReference type="ARBA" id="ARBA00007664"/>
    </source>
</evidence>
<dbReference type="InterPro" id="IPR009003">
    <property type="entry name" value="Peptidase_S1_PA"/>
</dbReference>
<dbReference type="EMBL" id="FOLM01000003">
    <property type="protein sequence ID" value="SFC42319.1"/>
    <property type="molecule type" value="Genomic_DNA"/>
</dbReference>
<feature type="domain" description="Peptidase S1A alpha-lytic prodomain" evidence="10">
    <location>
        <begin position="133"/>
        <end position="189"/>
    </location>
</feature>
<dbReference type="GO" id="GO:0004252">
    <property type="term" value="F:serine-type endopeptidase activity"/>
    <property type="evidence" value="ECO:0007669"/>
    <property type="project" value="InterPro"/>
</dbReference>
<feature type="compositionally biased region" description="Polar residues" evidence="8">
    <location>
        <begin position="409"/>
        <end position="422"/>
    </location>
</feature>
<evidence type="ECO:0000256" key="4">
    <source>
        <dbReference type="ARBA" id="ARBA00022801"/>
    </source>
</evidence>
<dbReference type="SUPFAM" id="SSF50494">
    <property type="entry name" value="Trypsin-like serine proteases"/>
    <property type="match status" value="1"/>
</dbReference>
<evidence type="ECO:0000313" key="11">
    <source>
        <dbReference type="EMBL" id="SFC42319.1"/>
    </source>
</evidence>
<dbReference type="AlphaFoldDB" id="A0A1I1J151"/>
<keyword evidence="5" id="KW-0720">Serine protease</keyword>
<evidence type="ECO:0000256" key="9">
    <source>
        <dbReference type="SAM" id="SignalP"/>
    </source>
</evidence>
<dbReference type="PRINTS" id="PR00861">
    <property type="entry name" value="ALYTICPTASE"/>
</dbReference>
<keyword evidence="2" id="KW-0645">Protease</keyword>
<evidence type="ECO:0000256" key="2">
    <source>
        <dbReference type="ARBA" id="ARBA00022670"/>
    </source>
</evidence>
<evidence type="ECO:0000256" key="3">
    <source>
        <dbReference type="ARBA" id="ARBA00022729"/>
    </source>
</evidence>
<evidence type="ECO:0000256" key="8">
    <source>
        <dbReference type="SAM" id="MobiDB-lite"/>
    </source>
</evidence>
<evidence type="ECO:0000256" key="7">
    <source>
        <dbReference type="ARBA" id="ARBA00023157"/>
    </source>
</evidence>
<keyword evidence="3 9" id="KW-0732">Signal</keyword>
<dbReference type="SUPFAM" id="SSF54806">
    <property type="entry name" value="Alpha-lytic protease prodomain"/>
    <property type="match status" value="1"/>
</dbReference>
<dbReference type="Gene3D" id="2.60.120.380">
    <property type="match status" value="1"/>
</dbReference>
<accession>A0A1I1J151</accession>
<dbReference type="OrthoDB" id="8781117at2"/>
<feature type="signal peptide" evidence="9">
    <location>
        <begin position="1"/>
        <end position="27"/>
    </location>
</feature>
<evidence type="ECO:0000313" key="12">
    <source>
        <dbReference type="Proteomes" id="UP000199207"/>
    </source>
</evidence>
<dbReference type="Gene3D" id="2.40.10.10">
    <property type="entry name" value="Trypsin-like serine proteases"/>
    <property type="match status" value="2"/>
</dbReference>
<name>A0A1I1J151_9ACTN</name>
<dbReference type="InterPro" id="IPR037295">
    <property type="entry name" value="Alpha-lytic_protease_prodomain"/>
</dbReference>
<comment type="similarity">
    <text evidence="1">Belongs to the peptidase S1 family.</text>
</comment>
<dbReference type="GO" id="GO:0005576">
    <property type="term" value="C:extracellular region"/>
    <property type="evidence" value="ECO:0007669"/>
    <property type="project" value="InterPro"/>
</dbReference>